<name>A0A845ACN1_9SPHN</name>
<dbReference type="AlphaFoldDB" id="A0A845ACN1"/>
<dbReference type="Proteomes" id="UP000460561">
    <property type="component" value="Unassembled WGS sequence"/>
</dbReference>
<protein>
    <submittedName>
        <fullName evidence="2">Uncharacterized protein</fullName>
    </submittedName>
</protein>
<gene>
    <name evidence="2" type="ORF">GRI39_14035</name>
</gene>
<organism evidence="2 3">
    <name type="scientific">Altericroceibacterium indicum</name>
    <dbReference type="NCBI Taxonomy" id="374177"/>
    <lineage>
        <taxon>Bacteria</taxon>
        <taxon>Pseudomonadati</taxon>
        <taxon>Pseudomonadota</taxon>
        <taxon>Alphaproteobacteria</taxon>
        <taxon>Sphingomonadales</taxon>
        <taxon>Erythrobacteraceae</taxon>
        <taxon>Altericroceibacterium</taxon>
    </lineage>
</organism>
<keyword evidence="3" id="KW-1185">Reference proteome</keyword>
<evidence type="ECO:0000256" key="1">
    <source>
        <dbReference type="SAM" id="MobiDB-lite"/>
    </source>
</evidence>
<proteinExistence type="predicted"/>
<dbReference type="EMBL" id="WTYQ01000007">
    <property type="protein sequence ID" value="MXP27149.1"/>
    <property type="molecule type" value="Genomic_DNA"/>
</dbReference>
<evidence type="ECO:0000313" key="2">
    <source>
        <dbReference type="EMBL" id="MXP27149.1"/>
    </source>
</evidence>
<reference evidence="2 3" key="1">
    <citation type="submission" date="2019-12" db="EMBL/GenBank/DDBJ databases">
        <title>Genomic-based taxomic classification of the family Erythrobacteraceae.</title>
        <authorList>
            <person name="Xu L."/>
        </authorList>
    </citation>
    <scope>NUCLEOTIDE SEQUENCE [LARGE SCALE GENOMIC DNA]</scope>
    <source>
        <strain evidence="2 3">DSM 18604</strain>
    </source>
</reference>
<feature type="region of interest" description="Disordered" evidence="1">
    <location>
        <begin position="38"/>
        <end position="69"/>
    </location>
</feature>
<accession>A0A845ACN1</accession>
<evidence type="ECO:0000313" key="3">
    <source>
        <dbReference type="Proteomes" id="UP000460561"/>
    </source>
</evidence>
<feature type="compositionally biased region" description="Basic and acidic residues" evidence="1">
    <location>
        <begin position="58"/>
        <end position="69"/>
    </location>
</feature>
<comment type="caution">
    <text evidence="2">The sequence shown here is derived from an EMBL/GenBank/DDBJ whole genome shotgun (WGS) entry which is preliminary data.</text>
</comment>
<sequence length="69" mass="7278">MFQAAVDDPEMWGKMLAGHPSFSGGFAALLASEATFGPKGDCPEHNGIEGKAAIPAHRISDKSLLHRSD</sequence>
<dbReference type="RefSeq" id="WP_160740366.1">
    <property type="nucleotide sequence ID" value="NZ_WTYQ01000007.1"/>
</dbReference>